<accession>A0A6J4P7V9</accession>
<proteinExistence type="predicted"/>
<feature type="non-terminal residue" evidence="2">
    <location>
        <position position="1"/>
    </location>
</feature>
<evidence type="ECO:0000256" key="1">
    <source>
        <dbReference type="SAM" id="MobiDB-lite"/>
    </source>
</evidence>
<feature type="compositionally biased region" description="Basic and acidic residues" evidence="1">
    <location>
        <begin position="17"/>
        <end position="42"/>
    </location>
</feature>
<feature type="non-terminal residue" evidence="2">
    <location>
        <position position="233"/>
    </location>
</feature>
<organism evidence="2">
    <name type="scientific">uncultured Nocardioides sp</name>
    <dbReference type="NCBI Taxonomy" id="198441"/>
    <lineage>
        <taxon>Bacteria</taxon>
        <taxon>Bacillati</taxon>
        <taxon>Actinomycetota</taxon>
        <taxon>Actinomycetes</taxon>
        <taxon>Propionibacteriales</taxon>
        <taxon>Nocardioidaceae</taxon>
        <taxon>Nocardioides</taxon>
        <taxon>environmental samples</taxon>
    </lineage>
</organism>
<protein>
    <submittedName>
        <fullName evidence="2">Uncharacterized protein</fullName>
    </submittedName>
</protein>
<reference evidence="2" key="1">
    <citation type="submission" date="2020-02" db="EMBL/GenBank/DDBJ databases">
        <authorList>
            <person name="Meier V. D."/>
        </authorList>
    </citation>
    <scope>NUCLEOTIDE SEQUENCE</scope>
    <source>
        <strain evidence="2">AVDCRST_MAG60</strain>
    </source>
</reference>
<feature type="region of interest" description="Disordered" evidence="1">
    <location>
        <begin position="1"/>
        <end position="65"/>
    </location>
</feature>
<evidence type="ECO:0000313" key="2">
    <source>
        <dbReference type="EMBL" id="CAA9405852.1"/>
    </source>
</evidence>
<gene>
    <name evidence="2" type="ORF">AVDCRST_MAG60-2365</name>
</gene>
<feature type="region of interest" description="Disordered" evidence="1">
    <location>
        <begin position="124"/>
        <end position="196"/>
    </location>
</feature>
<dbReference type="EMBL" id="CADCUN010000255">
    <property type="protein sequence ID" value="CAA9405852.1"/>
    <property type="molecule type" value="Genomic_DNA"/>
</dbReference>
<name>A0A6J4P7V9_9ACTN</name>
<sequence>RPGLPRNLPRPAWSRLDGGRESPRRTSDPPPRLDRPALDPRHRSGASGLARHGSHYCDAADLRPPTARPYGRAAVRAARLHDVQPEAAAGLPAPARVHLAPHRCFPARNLLREVCRPIDARDSRRRLPRSDAPTRGRRRRATAVPRHGLGGSGSHHARGLPPSATHGADPDGVRSPGPAMDRECAEQDLPQPGAVRRSRRVRLRGGCGPLHHRRCAGGGHRPCAAMVRTSRAL</sequence>
<dbReference type="AlphaFoldDB" id="A0A6J4P7V9"/>